<dbReference type="Pfam" id="PF23596">
    <property type="entry name" value="DUF7138"/>
    <property type="match status" value="1"/>
</dbReference>
<dbReference type="AlphaFoldDB" id="A0AAD8P239"/>
<sequence>MVHIAAGVEFPVILYNGERQINVGNIEINPTTDFHTFRTILKHMTGISHNNLTSYLVESPRFETQSDRRKILITNKADFNVLIREKNAYFLVVLKRSRRERRRRTNNRLCLELSPEDLFDYRHHYNDDDQDNFTTQDESCTKVEIWLHELNMQRMNNMNNLMMHENLNYEYDHSHVNENFPSVLEAYPLVERSVNRGMCQDCDRANRRGLKPEFHMCVYDEVIEGFFRSPAGPVSRPITMIVL</sequence>
<keyword evidence="3" id="KW-1185">Reference proteome</keyword>
<organism evidence="2 3">
    <name type="scientific">Tagetes erecta</name>
    <name type="common">African marigold</name>
    <dbReference type="NCBI Taxonomy" id="13708"/>
    <lineage>
        <taxon>Eukaryota</taxon>
        <taxon>Viridiplantae</taxon>
        <taxon>Streptophyta</taxon>
        <taxon>Embryophyta</taxon>
        <taxon>Tracheophyta</taxon>
        <taxon>Spermatophyta</taxon>
        <taxon>Magnoliopsida</taxon>
        <taxon>eudicotyledons</taxon>
        <taxon>Gunneridae</taxon>
        <taxon>Pentapetalae</taxon>
        <taxon>asterids</taxon>
        <taxon>campanulids</taxon>
        <taxon>Asterales</taxon>
        <taxon>Asteraceae</taxon>
        <taxon>Asteroideae</taxon>
        <taxon>Heliantheae alliance</taxon>
        <taxon>Tageteae</taxon>
        <taxon>Tagetes</taxon>
    </lineage>
</organism>
<dbReference type="InterPro" id="IPR055562">
    <property type="entry name" value="DUF7138"/>
</dbReference>
<dbReference type="EMBL" id="JAUHHV010000003">
    <property type="protein sequence ID" value="KAK1429272.1"/>
    <property type="molecule type" value="Genomic_DNA"/>
</dbReference>
<name>A0AAD8P239_TARER</name>
<accession>A0AAD8P239</accession>
<dbReference type="Proteomes" id="UP001229421">
    <property type="component" value="Unassembled WGS sequence"/>
</dbReference>
<proteinExistence type="predicted"/>
<evidence type="ECO:0000259" key="1">
    <source>
        <dbReference type="Pfam" id="PF23596"/>
    </source>
</evidence>
<reference evidence="2" key="1">
    <citation type="journal article" date="2023" name="bioRxiv">
        <title>Improved chromosome-level genome assembly for marigold (Tagetes erecta).</title>
        <authorList>
            <person name="Jiang F."/>
            <person name="Yuan L."/>
            <person name="Wang S."/>
            <person name="Wang H."/>
            <person name="Xu D."/>
            <person name="Wang A."/>
            <person name="Fan W."/>
        </authorList>
    </citation>
    <scope>NUCLEOTIDE SEQUENCE</scope>
    <source>
        <strain evidence="2">WSJ</strain>
        <tissue evidence="2">Leaf</tissue>
    </source>
</reference>
<protein>
    <recommendedName>
        <fullName evidence="1">DUF7138 domain-containing protein</fullName>
    </recommendedName>
</protein>
<evidence type="ECO:0000313" key="3">
    <source>
        <dbReference type="Proteomes" id="UP001229421"/>
    </source>
</evidence>
<comment type="caution">
    <text evidence="2">The sequence shown here is derived from an EMBL/GenBank/DDBJ whole genome shotgun (WGS) entry which is preliminary data.</text>
</comment>
<gene>
    <name evidence="2" type="ORF">QVD17_11478</name>
</gene>
<evidence type="ECO:0000313" key="2">
    <source>
        <dbReference type="EMBL" id="KAK1429272.1"/>
    </source>
</evidence>
<dbReference type="PANTHER" id="PTHR36351">
    <property type="entry name" value="EMBRYO SAC DEVELOPMENT ARREST 12"/>
    <property type="match status" value="1"/>
</dbReference>
<feature type="domain" description="DUF7138" evidence="1">
    <location>
        <begin position="7"/>
        <end position="92"/>
    </location>
</feature>
<dbReference type="PANTHER" id="PTHR36351:SF1">
    <property type="entry name" value="EMBRYO SAC DEVELOPMENT ARREST 12"/>
    <property type="match status" value="1"/>
</dbReference>